<dbReference type="EMBL" id="OD566093">
    <property type="protein sequence ID" value="CAD7443338.1"/>
    <property type="molecule type" value="Genomic_DNA"/>
</dbReference>
<sequence>MAGSVNTDFPVWALLPKKETRVDSFLSKYPKYDGRDIKIAIFDSGVDPGAPGLQIPRFQVRSPALPKFICEEMFLDQGQIQPRENK</sequence>
<dbReference type="GO" id="GO:0004252">
    <property type="term" value="F:serine-type endopeptidase activity"/>
    <property type="evidence" value="ECO:0007669"/>
    <property type="project" value="InterPro"/>
</dbReference>
<reference evidence="1" key="1">
    <citation type="submission" date="2020-11" db="EMBL/GenBank/DDBJ databases">
        <authorList>
            <person name="Tran Van P."/>
        </authorList>
    </citation>
    <scope>NUCLEOTIDE SEQUENCE</scope>
</reference>
<protein>
    <submittedName>
        <fullName evidence="1">Uncharacterized protein</fullName>
    </submittedName>
</protein>
<accession>A0A7R9F048</accession>
<proteinExistence type="predicted"/>
<dbReference type="InterPro" id="IPR036852">
    <property type="entry name" value="Peptidase_S8/S53_dom_sf"/>
</dbReference>
<dbReference type="AlphaFoldDB" id="A0A7R9F048"/>
<dbReference type="Gene3D" id="3.40.50.200">
    <property type="entry name" value="Peptidase S8/S53 domain"/>
    <property type="match status" value="1"/>
</dbReference>
<dbReference type="SUPFAM" id="SSF52743">
    <property type="entry name" value="Subtilisin-like"/>
    <property type="match status" value="1"/>
</dbReference>
<organism evidence="1">
    <name type="scientific">Timema bartmani</name>
    <dbReference type="NCBI Taxonomy" id="61472"/>
    <lineage>
        <taxon>Eukaryota</taxon>
        <taxon>Metazoa</taxon>
        <taxon>Ecdysozoa</taxon>
        <taxon>Arthropoda</taxon>
        <taxon>Hexapoda</taxon>
        <taxon>Insecta</taxon>
        <taxon>Pterygota</taxon>
        <taxon>Neoptera</taxon>
        <taxon>Polyneoptera</taxon>
        <taxon>Phasmatodea</taxon>
        <taxon>Timematodea</taxon>
        <taxon>Timematoidea</taxon>
        <taxon>Timematidae</taxon>
        <taxon>Timema</taxon>
    </lineage>
</organism>
<gene>
    <name evidence="1" type="ORF">TBIB3V08_LOCUS5747</name>
</gene>
<name>A0A7R9F048_9NEOP</name>
<evidence type="ECO:0000313" key="1">
    <source>
        <dbReference type="EMBL" id="CAD7443338.1"/>
    </source>
</evidence>
<dbReference type="GO" id="GO:0006508">
    <property type="term" value="P:proteolysis"/>
    <property type="evidence" value="ECO:0007669"/>
    <property type="project" value="InterPro"/>
</dbReference>